<dbReference type="AlphaFoldDB" id="A0A848FGK1"/>
<evidence type="ECO:0000313" key="3">
    <source>
        <dbReference type="Proteomes" id="UP000574067"/>
    </source>
</evidence>
<dbReference type="InterPro" id="IPR025959">
    <property type="entry name" value="Winged_HTH_dom"/>
</dbReference>
<dbReference type="Pfam" id="PF13592">
    <property type="entry name" value="HTH_33"/>
    <property type="match status" value="1"/>
</dbReference>
<comment type="caution">
    <text evidence="2">The sequence shown here is derived from an EMBL/GenBank/DDBJ whole genome shotgun (WGS) entry which is preliminary data.</text>
</comment>
<evidence type="ECO:0000259" key="1">
    <source>
        <dbReference type="Pfam" id="PF13592"/>
    </source>
</evidence>
<evidence type="ECO:0000313" key="2">
    <source>
        <dbReference type="EMBL" id="NML17383.1"/>
    </source>
</evidence>
<dbReference type="Proteomes" id="UP000574067">
    <property type="component" value="Unassembled WGS sequence"/>
</dbReference>
<reference evidence="2 3" key="1">
    <citation type="submission" date="2020-04" db="EMBL/GenBank/DDBJ databases">
        <title>Azohydromonas sp. isolated from soil.</title>
        <authorList>
            <person name="Dahal R.H."/>
        </authorList>
    </citation>
    <scope>NUCLEOTIDE SEQUENCE [LARGE SCALE GENOMIC DNA]</scope>
    <source>
        <strain evidence="2 3">G-1-1-14</strain>
    </source>
</reference>
<feature type="domain" description="Winged helix-turn helix" evidence="1">
    <location>
        <begin position="38"/>
        <end position="92"/>
    </location>
</feature>
<name>A0A848FGK1_9BURK</name>
<proteinExistence type="predicted"/>
<organism evidence="2 3">
    <name type="scientific">Azohydromonas caseinilytica</name>
    <dbReference type="NCBI Taxonomy" id="2728836"/>
    <lineage>
        <taxon>Bacteria</taxon>
        <taxon>Pseudomonadati</taxon>
        <taxon>Pseudomonadota</taxon>
        <taxon>Betaproteobacteria</taxon>
        <taxon>Burkholderiales</taxon>
        <taxon>Sphaerotilaceae</taxon>
        <taxon>Azohydromonas</taxon>
    </lineage>
</organism>
<dbReference type="EMBL" id="JABBFW010000018">
    <property type="protein sequence ID" value="NML17383.1"/>
    <property type="molecule type" value="Genomic_DNA"/>
</dbReference>
<gene>
    <name evidence="2" type="ORF">HHL10_20640</name>
</gene>
<accession>A0A848FGK1</accession>
<keyword evidence="3" id="KW-1185">Reference proteome</keyword>
<protein>
    <submittedName>
        <fullName evidence="2">Winged helix-turn-helix domain-containing protein</fullName>
    </submittedName>
</protein>
<sequence length="113" mass="12714">MNKRSAPGAACKLLAEQRAQILTWLDEETPAHRFSGELGTRKRIVALIERKLGVHYHPGHVSKLLQGWKWSPQKPGLRATQRDEEAIAQWYQEHWPAIKESGATGGPQGGVRR</sequence>